<keyword evidence="4" id="KW-0862">Zinc</keyword>
<organism evidence="7">
    <name type="scientific">viral metagenome</name>
    <dbReference type="NCBI Taxonomy" id="1070528"/>
    <lineage>
        <taxon>unclassified sequences</taxon>
        <taxon>metagenomes</taxon>
        <taxon>organismal metagenomes</taxon>
    </lineage>
</organism>
<evidence type="ECO:0000256" key="3">
    <source>
        <dbReference type="ARBA" id="ARBA00022801"/>
    </source>
</evidence>
<dbReference type="Pfam" id="PF24827">
    <property type="entry name" value="AstE_AspA_cat"/>
    <property type="match status" value="1"/>
</dbReference>
<dbReference type="SUPFAM" id="SSF53187">
    <property type="entry name" value="Zn-dependent exopeptidases"/>
    <property type="match status" value="1"/>
</dbReference>
<dbReference type="AlphaFoldDB" id="A0A6C0KGN7"/>
<dbReference type="InterPro" id="IPR055438">
    <property type="entry name" value="AstE_AspA_cat"/>
</dbReference>
<comment type="cofactor">
    <cofactor evidence="1">
        <name>Zn(2+)</name>
        <dbReference type="ChEBI" id="CHEBI:29105"/>
    </cofactor>
</comment>
<keyword evidence="3" id="KW-0378">Hydrolase</keyword>
<protein>
    <recommendedName>
        <fullName evidence="6">Succinylglutamate desuccinylase/Aspartoacylase catalytic domain-containing protein</fullName>
    </recommendedName>
</protein>
<keyword evidence="5" id="KW-0812">Transmembrane</keyword>
<keyword evidence="2" id="KW-0479">Metal-binding</keyword>
<reference evidence="7" key="1">
    <citation type="journal article" date="2020" name="Nature">
        <title>Giant virus diversity and host interactions through global metagenomics.</title>
        <authorList>
            <person name="Schulz F."/>
            <person name="Roux S."/>
            <person name="Paez-Espino D."/>
            <person name="Jungbluth S."/>
            <person name="Walsh D.A."/>
            <person name="Denef V.J."/>
            <person name="McMahon K.D."/>
            <person name="Konstantinidis K.T."/>
            <person name="Eloe-Fadrosh E.A."/>
            <person name="Kyrpides N.C."/>
            <person name="Woyke T."/>
        </authorList>
    </citation>
    <scope>NUCLEOTIDE SEQUENCE</scope>
    <source>
        <strain evidence="7">GVMAG-S-3300010158-109</strain>
    </source>
</reference>
<dbReference type="GO" id="GO:0016788">
    <property type="term" value="F:hydrolase activity, acting on ester bonds"/>
    <property type="evidence" value="ECO:0007669"/>
    <property type="project" value="InterPro"/>
</dbReference>
<evidence type="ECO:0000256" key="2">
    <source>
        <dbReference type="ARBA" id="ARBA00022723"/>
    </source>
</evidence>
<evidence type="ECO:0000259" key="6">
    <source>
        <dbReference type="Pfam" id="PF24827"/>
    </source>
</evidence>
<sequence length="245" mass="27631">MNKGMDTKNYILYILIAIFIIFIIILFQILYSYNQSVRYVDFGDPSSPNKVCFIAGVHGNEPAASLLLEKLVETDYFSTISKEKRLFIRVLPGVNEFGLALGIRFQNSLFNPDINRTFKGEGQGNISKEMIALTKDIPLIIDFHEGWGFHRIDKDSLGSTLTATKGAVPLAQKLVMNINQIIPNPVHQFMLLDRMCEIDSAFSCYSDRKGKNYILVETSGQNDVQPVEVRQGQVKIILDTVLSNF</sequence>
<evidence type="ECO:0000313" key="7">
    <source>
        <dbReference type="EMBL" id="QHU15840.1"/>
    </source>
</evidence>
<proteinExistence type="predicted"/>
<dbReference type="EMBL" id="MN740868">
    <property type="protein sequence ID" value="QHU15840.1"/>
    <property type="molecule type" value="Genomic_DNA"/>
</dbReference>
<keyword evidence="5" id="KW-1133">Transmembrane helix</keyword>
<keyword evidence="5" id="KW-0472">Membrane</keyword>
<accession>A0A6C0KGN7</accession>
<name>A0A6C0KGN7_9ZZZZ</name>
<evidence type="ECO:0000256" key="4">
    <source>
        <dbReference type="ARBA" id="ARBA00022833"/>
    </source>
</evidence>
<dbReference type="GO" id="GO:0046872">
    <property type="term" value="F:metal ion binding"/>
    <property type="evidence" value="ECO:0007669"/>
    <property type="project" value="UniProtKB-KW"/>
</dbReference>
<dbReference type="Gene3D" id="3.40.630.10">
    <property type="entry name" value="Zn peptidases"/>
    <property type="match status" value="1"/>
</dbReference>
<feature type="domain" description="Succinylglutamate desuccinylase/Aspartoacylase catalytic" evidence="6">
    <location>
        <begin position="50"/>
        <end position="129"/>
    </location>
</feature>
<evidence type="ECO:0000256" key="1">
    <source>
        <dbReference type="ARBA" id="ARBA00001947"/>
    </source>
</evidence>
<evidence type="ECO:0000256" key="5">
    <source>
        <dbReference type="SAM" id="Phobius"/>
    </source>
</evidence>
<feature type="transmembrane region" description="Helical" evidence="5">
    <location>
        <begin position="12"/>
        <end position="31"/>
    </location>
</feature>